<evidence type="ECO:0008006" key="8">
    <source>
        <dbReference type="Google" id="ProtNLM"/>
    </source>
</evidence>
<gene>
    <name evidence="6" type="ORF">CINC_LOCUS1140</name>
</gene>
<keyword evidence="2 5" id="KW-0732">Signal</keyword>
<dbReference type="PANTHER" id="PTHR10380:SF230">
    <property type="entry name" value="CUTICULAR PROTEIN 47EE"/>
    <property type="match status" value="1"/>
</dbReference>
<evidence type="ECO:0000256" key="4">
    <source>
        <dbReference type="SAM" id="MobiDB-lite"/>
    </source>
</evidence>
<dbReference type="PANTHER" id="PTHR10380">
    <property type="entry name" value="CUTICLE PROTEIN"/>
    <property type="match status" value="1"/>
</dbReference>
<dbReference type="Proteomes" id="UP001154114">
    <property type="component" value="Chromosome 10"/>
</dbReference>
<evidence type="ECO:0000256" key="2">
    <source>
        <dbReference type="ARBA" id="ARBA00022729"/>
    </source>
</evidence>
<dbReference type="OrthoDB" id="6365759at2759"/>
<sequence length="181" mass="19355">MISLKITATLALLSVVSAGHLHNYQPSGYSFANAYSSASAHSSSYGAHIPILRYENVNNGDGTYRYNYETGNGISAHESGSPRAPGPEGPAVTAEGGFSYRAPDGQQISLTYTADENGFHPTGSHLPTPPPIPEAILRSLQLNRQHSSSGSGSYNGHYNQGHHGHYNQGHQGHQGHQGYHY</sequence>
<evidence type="ECO:0000256" key="3">
    <source>
        <dbReference type="PROSITE-ProRule" id="PRU00497"/>
    </source>
</evidence>
<dbReference type="EMBL" id="LR824013">
    <property type="protein sequence ID" value="CAD0199445.1"/>
    <property type="molecule type" value="Genomic_DNA"/>
</dbReference>
<dbReference type="InterPro" id="IPR000618">
    <property type="entry name" value="Insect_cuticle"/>
</dbReference>
<evidence type="ECO:0000313" key="6">
    <source>
        <dbReference type="EMBL" id="CAD0199445.1"/>
    </source>
</evidence>
<dbReference type="GO" id="GO:0062129">
    <property type="term" value="C:chitin-based extracellular matrix"/>
    <property type="evidence" value="ECO:0007669"/>
    <property type="project" value="TreeGrafter"/>
</dbReference>
<evidence type="ECO:0000313" key="7">
    <source>
        <dbReference type="Proteomes" id="UP001154114"/>
    </source>
</evidence>
<reference evidence="6" key="1">
    <citation type="submission" date="2021-12" db="EMBL/GenBank/DDBJ databases">
        <authorList>
            <person name="King R."/>
        </authorList>
    </citation>
    <scope>NUCLEOTIDE SEQUENCE</scope>
</reference>
<dbReference type="PROSITE" id="PS00233">
    <property type="entry name" value="CHIT_BIND_RR_1"/>
    <property type="match status" value="1"/>
</dbReference>
<dbReference type="AlphaFoldDB" id="A0A9N8KWG2"/>
<keyword evidence="1 3" id="KW-0193">Cuticle</keyword>
<accession>A0A9N8KWG2</accession>
<dbReference type="InterPro" id="IPR031311">
    <property type="entry name" value="CHIT_BIND_RR_consensus"/>
</dbReference>
<evidence type="ECO:0000256" key="1">
    <source>
        <dbReference type="ARBA" id="ARBA00022460"/>
    </source>
</evidence>
<feature type="compositionally biased region" description="Low complexity" evidence="4">
    <location>
        <begin position="145"/>
        <end position="159"/>
    </location>
</feature>
<feature type="compositionally biased region" description="Low complexity" evidence="4">
    <location>
        <begin position="166"/>
        <end position="181"/>
    </location>
</feature>
<dbReference type="PRINTS" id="PR00947">
    <property type="entry name" value="CUTICLE"/>
</dbReference>
<feature type="signal peptide" evidence="5">
    <location>
        <begin position="1"/>
        <end position="18"/>
    </location>
</feature>
<proteinExistence type="predicted"/>
<name>A0A9N8KWG2_CHRIL</name>
<dbReference type="GO" id="GO:0008010">
    <property type="term" value="F:structural constituent of chitin-based larval cuticle"/>
    <property type="evidence" value="ECO:0007669"/>
    <property type="project" value="TreeGrafter"/>
</dbReference>
<dbReference type="Pfam" id="PF00379">
    <property type="entry name" value="Chitin_bind_4"/>
    <property type="match status" value="1"/>
</dbReference>
<protein>
    <recommendedName>
        <fullName evidence="8">Pupal cuticle protein 20-like</fullName>
    </recommendedName>
</protein>
<dbReference type="InterPro" id="IPR050468">
    <property type="entry name" value="Cuticle_Struct_Prot"/>
</dbReference>
<feature type="chain" id="PRO_5040474577" description="Pupal cuticle protein 20-like" evidence="5">
    <location>
        <begin position="19"/>
        <end position="181"/>
    </location>
</feature>
<dbReference type="PROSITE" id="PS51155">
    <property type="entry name" value="CHIT_BIND_RR_2"/>
    <property type="match status" value="1"/>
</dbReference>
<keyword evidence="7" id="KW-1185">Reference proteome</keyword>
<organism evidence="6 7">
    <name type="scientific">Chrysodeixis includens</name>
    <name type="common">Soybean looper</name>
    <name type="synonym">Pseudoplusia includens</name>
    <dbReference type="NCBI Taxonomy" id="689277"/>
    <lineage>
        <taxon>Eukaryota</taxon>
        <taxon>Metazoa</taxon>
        <taxon>Ecdysozoa</taxon>
        <taxon>Arthropoda</taxon>
        <taxon>Hexapoda</taxon>
        <taxon>Insecta</taxon>
        <taxon>Pterygota</taxon>
        <taxon>Neoptera</taxon>
        <taxon>Endopterygota</taxon>
        <taxon>Lepidoptera</taxon>
        <taxon>Glossata</taxon>
        <taxon>Ditrysia</taxon>
        <taxon>Noctuoidea</taxon>
        <taxon>Noctuidae</taxon>
        <taxon>Plusiinae</taxon>
        <taxon>Chrysodeixis</taxon>
    </lineage>
</organism>
<feature type="region of interest" description="Disordered" evidence="4">
    <location>
        <begin position="142"/>
        <end position="181"/>
    </location>
</feature>
<evidence type="ECO:0000256" key="5">
    <source>
        <dbReference type="SAM" id="SignalP"/>
    </source>
</evidence>